<dbReference type="RefSeq" id="XP_020061732.1">
    <property type="nucleotide sequence ID" value="XM_020210764.1"/>
</dbReference>
<dbReference type="PANTHER" id="PTHR45348:SF2">
    <property type="entry name" value="ZINC-TYPE ALCOHOL DEHYDROGENASE-LIKE PROTEIN C2E1P3.01"/>
    <property type="match status" value="1"/>
</dbReference>
<dbReference type="Pfam" id="PF00107">
    <property type="entry name" value="ADH_zinc_N"/>
    <property type="match status" value="1"/>
</dbReference>
<name>A0A1E4SAQ9_9ASCO</name>
<dbReference type="AlphaFoldDB" id="A0A1E4SAQ9"/>
<sequence>MSSNQAVLSGILEAGKFIKVIQRAFPVIDDDQILVKAVAFAANPTDWKHAVYQIGHEGDIAGSDASGIVEQVGKNVKGFEVGDIVSSFMHGNYSTTRGAFSEYFIADPVTTIKYDKSQIKDTELPVGVTPSSTINSFEGAASLTLSMTTVALTFSDTFKVSYDKSKNANKSVLIWGGATSTGIIAIQVAKEVYGLNVITTASKKNHEFLASLGADQILDYNNSNVIEDVKKAANGSIAYAYDTVSNEETFQQTYDATEGSPEVILENLMNLSEDILKTDSSRKVTFNKLIAYTADGRTHHVFGQDFVATPESLKNYNHFWNTIVPTIITTIKTPHLKVLESGIETANEAFTLLYENKVSAEKVVFRS</sequence>
<dbReference type="OrthoDB" id="9992527at2759"/>
<accession>A0A1E4SAQ9</accession>
<dbReference type="Gene3D" id="3.90.180.10">
    <property type="entry name" value="Medium-chain alcohol dehydrogenases, catalytic domain"/>
    <property type="match status" value="1"/>
</dbReference>
<gene>
    <name evidence="2" type="ORF">CANTADRAFT_58075</name>
</gene>
<evidence type="ECO:0000313" key="2">
    <source>
        <dbReference type="EMBL" id="ODV76610.1"/>
    </source>
</evidence>
<dbReference type="GO" id="GO:0016651">
    <property type="term" value="F:oxidoreductase activity, acting on NAD(P)H"/>
    <property type="evidence" value="ECO:0007669"/>
    <property type="project" value="InterPro"/>
</dbReference>
<dbReference type="Proteomes" id="UP000094285">
    <property type="component" value="Unassembled WGS sequence"/>
</dbReference>
<dbReference type="SUPFAM" id="SSF50129">
    <property type="entry name" value="GroES-like"/>
    <property type="match status" value="1"/>
</dbReference>
<dbReference type="InterPro" id="IPR020843">
    <property type="entry name" value="ER"/>
</dbReference>
<feature type="domain" description="Enoyl reductase (ER)" evidence="1">
    <location>
        <begin position="10"/>
        <end position="365"/>
    </location>
</feature>
<dbReference type="InterPro" id="IPR013149">
    <property type="entry name" value="ADH-like_C"/>
</dbReference>
<keyword evidence="3" id="KW-1185">Reference proteome</keyword>
<dbReference type="PANTHER" id="PTHR45348">
    <property type="entry name" value="HYPOTHETICAL OXIDOREDUCTASE (EUROFUNG)"/>
    <property type="match status" value="1"/>
</dbReference>
<dbReference type="SMART" id="SM00829">
    <property type="entry name" value="PKS_ER"/>
    <property type="match status" value="1"/>
</dbReference>
<dbReference type="STRING" id="984487.A0A1E4SAQ9"/>
<dbReference type="EMBL" id="KV453919">
    <property type="protein sequence ID" value="ODV76610.1"/>
    <property type="molecule type" value="Genomic_DNA"/>
</dbReference>
<reference evidence="3" key="1">
    <citation type="submission" date="2016-05" db="EMBL/GenBank/DDBJ databases">
        <title>Comparative genomics of biotechnologically important yeasts.</title>
        <authorList>
            <consortium name="DOE Joint Genome Institute"/>
            <person name="Riley R."/>
            <person name="Haridas S."/>
            <person name="Wolfe K.H."/>
            <person name="Lopes M.R."/>
            <person name="Hittinger C.T."/>
            <person name="Goker M."/>
            <person name="Salamov A."/>
            <person name="Wisecaver J."/>
            <person name="Long T.M."/>
            <person name="Aerts A.L."/>
            <person name="Barry K."/>
            <person name="Choi C."/>
            <person name="Clum A."/>
            <person name="Coughlan A.Y."/>
            <person name="Deshpande S."/>
            <person name="Douglass A.P."/>
            <person name="Hanson S.J."/>
            <person name="Klenk H.-P."/>
            <person name="Labutti K."/>
            <person name="Lapidus A."/>
            <person name="Lindquist E."/>
            <person name="Lipzen A."/>
            <person name="Meier-Kolthoff J.P."/>
            <person name="Ohm R.A."/>
            <person name="Otillar R.P."/>
            <person name="Pangilinan J."/>
            <person name="Peng Y."/>
            <person name="Rokas A."/>
            <person name="Rosa C.A."/>
            <person name="Scheuner C."/>
            <person name="Sibirny A.A."/>
            <person name="Slot J.C."/>
            <person name="Stielow J.B."/>
            <person name="Sun H."/>
            <person name="Kurtzman C.P."/>
            <person name="Blackwell M."/>
            <person name="Grigoriev I.V."/>
            <person name="Jeffries T.W."/>
        </authorList>
    </citation>
    <scope>NUCLEOTIDE SEQUENCE [LARGE SCALE GENOMIC DNA]</scope>
    <source>
        <strain evidence="3">NRRL Y-17324</strain>
    </source>
</reference>
<dbReference type="SUPFAM" id="SSF51735">
    <property type="entry name" value="NAD(P)-binding Rossmann-fold domains"/>
    <property type="match status" value="1"/>
</dbReference>
<evidence type="ECO:0000259" key="1">
    <source>
        <dbReference type="SMART" id="SM00829"/>
    </source>
</evidence>
<organism evidence="2 3">
    <name type="scientific">Suhomyces tanzawaensis NRRL Y-17324</name>
    <dbReference type="NCBI Taxonomy" id="984487"/>
    <lineage>
        <taxon>Eukaryota</taxon>
        <taxon>Fungi</taxon>
        <taxon>Dikarya</taxon>
        <taxon>Ascomycota</taxon>
        <taxon>Saccharomycotina</taxon>
        <taxon>Pichiomycetes</taxon>
        <taxon>Debaryomycetaceae</taxon>
        <taxon>Suhomyces</taxon>
    </lineage>
</organism>
<dbReference type="Gene3D" id="3.40.50.720">
    <property type="entry name" value="NAD(P)-binding Rossmann-like Domain"/>
    <property type="match status" value="1"/>
</dbReference>
<evidence type="ECO:0000313" key="3">
    <source>
        <dbReference type="Proteomes" id="UP000094285"/>
    </source>
</evidence>
<dbReference type="CDD" id="cd08249">
    <property type="entry name" value="enoyl_reductase_like"/>
    <property type="match status" value="1"/>
</dbReference>
<proteinExistence type="predicted"/>
<protein>
    <submittedName>
        <fullName evidence="2">GroES-like protein</fullName>
    </submittedName>
</protein>
<dbReference type="InterPro" id="IPR047122">
    <property type="entry name" value="Trans-enoyl_RdTase-like"/>
</dbReference>
<dbReference type="Pfam" id="PF08240">
    <property type="entry name" value="ADH_N"/>
    <property type="match status" value="1"/>
</dbReference>
<dbReference type="InterPro" id="IPR011032">
    <property type="entry name" value="GroES-like_sf"/>
</dbReference>
<dbReference type="InterPro" id="IPR036291">
    <property type="entry name" value="NAD(P)-bd_dom_sf"/>
</dbReference>
<dbReference type="GeneID" id="30984900"/>
<dbReference type="InterPro" id="IPR013154">
    <property type="entry name" value="ADH-like_N"/>
</dbReference>